<sequence>MNEIMIILVFCLLFWWTFRPKAFFAPQMKPVQEWEYTNYRSKTSVFTNRAELQLFRCLLKQKPAEILICPKVRLEDIVGPDRAIKDKRKYWKLRGRVKSRHVDFTICDEQGRYLCVVELDGRSHDAPSVREVDQFKNRLFQSIDLPIYRVQNGADFTRFSQQLWRDFTP</sequence>
<evidence type="ECO:0000313" key="2">
    <source>
        <dbReference type="EMBL" id="HHL43394.1"/>
    </source>
</evidence>
<organism evidence="2">
    <name type="scientific">Hellea balneolensis</name>
    <dbReference type="NCBI Taxonomy" id="287478"/>
    <lineage>
        <taxon>Bacteria</taxon>
        <taxon>Pseudomonadati</taxon>
        <taxon>Pseudomonadota</taxon>
        <taxon>Alphaproteobacteria</taxon>
        <taxon>Maricaulales</taxon>
        <taxon>Robiginitomaculaceae</taxon>
        <taxon>Hellea</taxon>
    </lineage>
</organism>
<protein>
    <submittedName>
        <fullName evidence="2">DUF2726 domain-containing protein</fullName>
    </submittedName>
</protein>
<reference evidence="2" key="1">
    <citation type="journal article" date="2020" name="mSystems">
        <title>Genome- and Community-Level Interaction Insights into Carbon Utilization and Element Cycling Functions of Hydrothermarchaeota in Hydrothermal Sediment.</title>
        <authorList>
            <person name="Zhou Z."/>
            <person name="Liu Y."/>
            <person name="Xu W."/>
            <person name="Pan J."/>
            <person name="Luo Z.H."/>
            <person name="Li M."/>
        </authorList>
    </citation>
    <scope>NUCLEOTIDE SEQUENCE [LARGE SCALE GENOMIC DNA]</scope>
    <source>
        <strain evidence="2">HyVt-485</strain>
    </source>
</reference>
<dbReference type="Pfam" id="PF10881">
    <property type="entry name" value="DUF2726"/>
    <property type="match status" value="1"/>
</dbReference>
<comment type="caution">
    <text evidence="2">The sequence shown here is derived from an EMBL/GenBank/DDBJ whole genome shotgun (WGS) entry which is preliminary data.</text>
</comment>
<proteinExistence type="predicted"/>
<dbReference type="EMBL" id="DRMJ01000376">
    <property type="protein sequence ID" value="HHL43394.1"/>
    <property type="molecule type" value="Genomic_DNA"/>
</dbReference>
<gene>
    <name evidence="2" type="ORF">ENJ42_07250</name>
</gene>
<feature type="domain" description="DUF2726" evidence="1">
    <location>
        <begin position="48"/>
        <end position="154"/>
    </location>
</feature>
<dbReference type="AlphaFoldDB" id="A0A7C5LTX1"/>
<accession>A0A7C5LTX1</accession>
<name>A0A7C5LTX1_9PROT</name>
<dbReference type="InterPro" id="IPR024402">
    <property type="entry name" value="DUF2726"/>
</dbReference>
<dbReference type="Proteomes" id="UP000885830">
    <property type="component" value="Unassembled WGS sequence"/>
</dbReference>
<evidence type="ECO:0000259" key="1">
    <source>
        <dbReference type="Pfam" id="PF10881"/>
    </source>
</evidence>